<organism evidence="4 5">
    <name type="scientific">Marinospirillum alkalitolerans</name>
    <dbReference type="NCBI Taxonomy" id="3123374"/>
    <lineage>
        <taxon>Bacteria</taxon>
        <taxon>Pseudomonadati</taxon>
        <taxon>Pseudomonadota</taxon>
        <taxon>Gammaproteobacteria</taxon>
        <taxon>Oceanospirillales</taxon>
        <taxon>Oceanospirillaceae</taxon>
        <taxon>Marinospirillum</taxon>
    </lineage>
</organism>
<dbReference type="Proteomes" id="UP001621714">
    <property type="component" value="Unassembled WGS sequence"/>
</dbReference>
<dbReference type="InterPro" id="IPR038492">
    <property type="entry name" value="GBBH-like_N_sf"/>
</dbReference>
<accession>A0ABW8PWD9</accession>
<reference evidence="4 5" key="1">
    <citation type="submission" date="2024-02" db="EMBL/GenBank/DDBJ databases">
        <title>Marinospirillum sp. MEB 164 isolated from Lonar lake sediment.</title>
        <authorList>
            <person name="Joshi A."/>
            <person name="Thite S."/>
        </authorList>
    </citation>
    <scope>NUCLEOTIDE SEQUENCE [LARGE SCALE GENOMIC DNA]</scope>
    <source>
        <strain evidence="4 5">MEB164</strain>
    </source>
</reference>
<dbReference type="InterPro" id="IPR010376">
    <property type="entry name" value="GBBH-like_N"/>
</dbReference>
<sequence>MSAPQPQKINYRQSRAELELTYADGTQVVLPAELLRVLSPSAEVQGHGQPVLQVEKKDVRIWKIEPVGRYALKLFFDDGHDSGLFSWDYLWHLAQNQTRLWQNYLDQLQAAGAQREPRLIPLAVDAGRKS</sequence>
<proteinExistence type="predicted"/>
<name>A0ABW8PWD9_9GAMM</name>
<comment type="caution">
    <text evidence="4">The sequence shown here is derived from an EMBL/GenBank/DDBJ whole genome shotgun (WGS) entry which is preliminary data.</text>
</comment>
<keyword evidence="5" id="KW-1185">Reference proteome</keyword>
<feature type="domain" description="Gamma-butyrobetaine hydroxylase-like N-terminal" evidence="3">
    <location>
        <begin position="10"/>
        <end position="90"/>
    </location>
</feature>
<evidence type="ECO:0000256" key="2">
    <source>
        <dbReference type="ARBA" id="ARBA00023004"/>
    </source>
</evidence>
<dbReference type="PANTHER" id="PTHR35303:SF5">
    <property type="entry name" value="OS02G0197800 PROTEIN"/>
    <property type="match status" value="1"/>
</dbReference>
<dbReference type="Gene3D" id="3.30.2020.30">
    <property type="match status" value="1"/>
</dbReference>
<dbReference type="EMBL" id="JBANFI010000003">
    <property type="protein sequence ID" value="MFK7160621.1"/>
    <property type="molecule type" value="Genomic_DNA"/>
</dbReference>
<evidence type="ECO:0000256" key="1">
    <source>
        <dbReference type="ARBA" id="ARBA00022723"/>
    </source>
</evidence>
<evidence type="ECO:0000259" key="3">
    <source>
        <dbReference type="Pfam" id="PF06155"/>
    </source>
</evidence>
<dbReference type="RefSeq" id="WP_405338508.1">
    <property type="nucleotide sequence ID" value="NZ_JBANFI010000003.1"/>
</dbReference>
<dbReference type="PANTHER" id="PTHR35303">
    <property type="entry name" value="OS02G0197800 PROTEIN"/>
    <property type="match status" value="1"/>
</dbReference>
<evidence type="ECO:0000313" key="4">
    <source>
        <dbReference type="EMBL" id="MFK7160621.1"/>
    </source>
</evidence>
<gene>
    <name evidence="4" type="ORF">V6U78_06180</name>
</gene>
<evidence type="ECO:0000313" key="5">
    <source>
        <dbReference type="Proteomes" id="UP001621714"/>
    </source>
</evidence>
<dbReference type="Pfam" id="PF06155">
    <property type="entry name" value="GBBH-like_N"/>
    <property type="match status" value="1"/>
</dbReference>
<keyword evidence="2" id="KW-0408">Iron</keyword>
<protein>
    <submittedName>
        <fullName evidence="4">DUF971 domain-containing protein</fullName>
    </submittedName>
</protein>
<keyword evidence="1" id="KW-0479">Metal-binding</keyword>